<dbReference type="InterPro" id="IPR023753">
    <property type="entry name" value="FAD/NAD-binding_dom"/>
</dbReference>
<evidence type="ECO:0000256" key="3">
    <source>
        <dbReference type="ARBA" id="ARBA00023002"/>
    </source>
</evidence>
<dbReference type="GO" id="GO:0016668">
    <property type="term" value="F:oxidoreductase activity, acting on a sulfur group of donors, NAD(P) as acceptor"/>
    <property type="evidence" value="ECO:0007669"/>
    <property type="project" value="UniProtKB-ARBA"/>
</dbReference>
<dbReference type="PRINTS" id="PR00368">
    <property type="entry name" value="FADPNR"/>
</dbReference>
<dbReference type="SUPFAM" id="SSF51905">
    <property type="entry name" value="FAD/NAD(P)-binding domain"/>
    <property type="match status" value="1"/>
</dbReference>
<dbReference type="EMBL" id="PFAG01000012">
    <property type="protein sequence ID" value="PIR98548.1"/>
    <property type="molecule type" value="Genomic_DNA"/>
</dbReference>
<keyword evidence="4" id="KW-1015">Disulfide bond</keyword>
<reference evidence="8" key="1">
    <citation type="submission" date="2017-09" db="EMBL/GenBank/DDBJ databases">
        <title>Depth-based differentiation of microbial function through sediment-hosted aquifers and enrichment of novel symbionts in the deep terrestrial subsurface.</title>
        <authorList>
            <person name="Probst A.J."/>
            <person name="Ladd B."/>
            <person name="Jarett J.K."/>
            <person name="Geller-Mcgrath D.E."/>
            <person name="Sieber C.M.K."/>
            <person name="Emerson J.B."/>
            <person name="Anantharaman K."/>
            <person name="Thomas B.C."/>
            <person name="Malmstrom R."/>
            <person name="Stieglmeier M."/>
            <person name="Klingl A."/>
            <person name="Woyke T."/>
            <person name="Ryan C.M."/>
            <person name="Banfield J.F."/>
        </authorList>
    </citation>
    <scope>NUCLEOTIDE SEQUENCE [LARGE SCALE GENOMIC DNA]</scope>
</reference>
<accession>A0A2H0VHI2</accession>
<dbReference type="InterPro" id="IPR036188">
    <property type="entry name" value="FAD/NAD-bd_sf"/>
</dbReference>
<keyword evidence="3" id="KW-0560">Oxidoreductase</keyword>
<dbReference type="PANTHER" id="PTHR48105">
    <property type="entry name" value="THIOREDOXIN REDUCTASE 1-RELATED-RELATED"/>
    <property type="match status" value="1"/>
</dbReference>
<protein>
    <submittedName>
        <fullName evidence="7">Pyridine nucleotide-disulfide oxidoreductase</fullName>
    </submittedName>
</protein>
<comment type="caution">
    <text evidence="7">The sequence shown here is derived from an EMBL/GenBank/DDBJ whole genome shotgun (WGS) entry which is preliminary data.</text>
</comment>
<keyword evidence="2" id="KW-0274">FAD</keyword>
<dbReference type="PROSITE" id="PS00573">
    <property type="entry name" value="PYRIDINE_REDOX_2"/>
    <property type="match status" value="1"/>
</dbReference>
<evidence type="ECO:0000256" key="1">
    <source>
        <dbReference type="ARBA" id="ARBA00022630"/>
    </source>
</evidence>
<dbReference type="InterPro" id="IPR050097">
    <property type="entry name" value="Ferredoxin-NADP_redctase_2"/>
</dbReference>
<feature type="domain" description="FAD/NAD(P)-binding" evidence="6">
    <location>
        <begin position="2"/>
        <end position="285"/>
    </location>
</feature>
<dbReference type="Gene3D" id="3.50.50.60">
    <property type="entry name" value="FAD/NAD(P)-binding domain"/>
    <property type="match status" value="2"/>
</dbReference>
<evidence type="ECO:0000313" key="7">
    <source>
        <dbReference type="EMBL" id="PIR98548.1"/>
    </source>
</evidence>
<keyword evidence="1" id="KW-0285">Flavoprotein</keyword>
<dbReference type="PRINTS" id="PR00469">
    <property type="entry name" value="PNDRDTASEII"/>
</dbReference>
<dbReference type="Pfam" id="PF07992">
    <property type="entry name" value="Pyr_redox_2"/>
    <property type="match status" value="1"/>
</dbReference>
<evidence type="ECO:0000256" key="2">
    <source>
        <dbReference type="ARBA" id="ARBA00022827"/>
    </source>
</evidence>
<organism evidence="7 8">
    <name type="scientific">Candidatus Colwellbacteria bacterium CG10_big_fil_rev_8_21_14_0_10_41_28</name>
    <dbReference type="NCBI Taxonomy" id="1974539"/>
    <lineage>
        <taxon>Bacteria</taxon>
        <taxon>Candidatus Colwelliibacteriota</taxon>
    </lineage>
</organism>
<evidence type="ECO:0000256" key="5">
    <source>
        <dbReference type="ARBA" id="ARBA00023284"/>
    </source>
</evidence>
<dbReference type="AlphaFoldDB" id="A0A2H0VHI2"/>
<evidence type="ECO:0000256" key="4">
    <source>
        <dbReference type="ARBA" id="ARBA00023157"/>
    </source>
</evidence>
<keyword evidence="5" id="KW-0676">Redox-active center</keyword>
<gene>
    <name evidence="7" type="ORF">COT88_01025</name>
</gene>
<name>A0A2H0VHI2_9BACT</name>
<dbReference type="InterPro" id="IPR008255">
    <property type="entry name" value="Pyr_nucl-diS_OxRdtase_2_AS"/>
</dbReference>
<proteinExistence type="predicted"/>
<dbReference type="Proteomes" id="UP000230776">
    <property type="component" value="Unassembled WGS sequence"/>
</dbReference>
<evidence type="ECO:0000259" key="6">
    <source>
        <dbReference type="Pfam" id="PF07992"/>
    </source>
</evidence>
<sequence>MYQLIIIGGGPAGVSAGVYAARKKMKTLLIAEEFGGQSSVSDDIENWIGVQNVSGYDLSKMMEDHLRKYEGDIDIKDGEKVLRVEKIKENHYKVITAGGEEFETERILLTAGSHRRRVDVPGGEEFDGKGVAYCATCDAPLFKGKETAVIGGGNSGLEAVIDLLEYASKIYLLHRRDTLKGDPATQEKIKASDKVEIIYNAEIKEIFGDKFVKGLKYVDIPSGEEKTLDVEGIFVEIGSIPNSHLVEGLVDINNWKKVVVNHKTQRTSDPGIWAAGDVSDVYYNQNNVSAGDGIKAVLNIHDDITGQKRE</sequence>
<evidence type="ECO:0000313" key="8">
    <source>
        <dbReference type="Proteomes" id="UP000230776"/>
    </source>
</evidence>